<organism evidence="1 2">
    <name type="scientific">Jimgerdemannia flammicorona</name>
    <dbReference type="NCBI Taxonomy" id="994334"/>
    <lineage>
        <taxon>Eukaryota</taxon>
        <taxon>Fungi</taxon>
        <taxon>Fungi incertae sedis</taxon>
        <taxon>Mucoromycota</taxon>
        <taxon>Mucoromycotina</taxon>
        <taxon>Endogonomycetes</taxon>
        <taxon>Endogonales</taxon>
        <taxon>Endogonaceae</taxon>
        <taxon>Jimgerdemannia</taxon>
    </lineage>
</organism>
<comment type="caution">
    <text evidence="1">The sequence shown here is derived from an EMBL/GenBank/DDBJ whole genome shotgun (WGS) entry which is preliminary data.</text>
</comment>
<accession>A0A433DGE1</accession>
<gene>
    <name evidence="1" type="ORF">BC936DRAFT_140975</name>
</gene>
<proteinExistence type="predicted"/>
<dbReference type="Proteomes" id="UP000268093">
    <property type="component" value="Unassembled WGS sequence"/>
</dbReference>
<sequence length="193" mass="21751">MHFFPKCLEALEFPGCWFKFPSLKYTDFWESVDEPSLRKFLDFRLSAGDLKDEATEYHRYITELATIKKYYTEASEMGGNILKWMNLFKVNVQFLLLKHFGQSLQPEYTEYPAGCVLAVGTGASLSVRTCSTDSKTQVLVRGCVMTSKLPCQPEYTDYPAGCVLAVGTGASLSVRTCSTDSKTQVLVRGWLIF</sequence>
<dbReference type="OrthoDB" id="2446996at2759"/>
<reference evidence="1 2" key="1">
    <citation type="journal article" date="2018" name="New Phytol.">
        <title>Phylogenomics of Endogonaceae and evolution of mycorrhizas within Mucoromycota.</title>
        <authorList>
            <person name="Chang Y."/>
            <person name="Desiro A."/>
            <person name="Na H."/>
            <person name="Sandor L."/>
            <person name="Lipzen A."/>
            <person name="Clum A."/>
            <person name="Barry K."/>
            <person name="Grigoriev I.V."/>
            <person name="Martin F.M."/>
            <person name="Stajich J.E."/>
            <person name="Smith M.E."/>
            <person name="Bonito G."/>
            <person name="Spatafora J.W."/>
        </authorList>
    </citation>
    <scope>NUCLEOTIDE SEQUENCE [LARGE SCALE GENOMIC DNA]</scope>
    <source>
        <strain evidence="1 2">GMNB39</strain>
    </source>
</reference>
<evidence type="ECO:0000313" key="2">
    <source>
        <dbReference type="Proteomes" id="UP000268093"/>
    </source>
</evidence>
<protein>
    <submittedName>
        <fullName evidence="1">Uncharacterized protein</fullName>
    </submittedName>
</protein>
<dbReference type="AlphaFoldDB" id="A0A433DGE1"/>
<dbReference type="EMBL" id="RBNI01001842">
    <property type="protein sequence ID" value="RUP49921.1"/>
    <property type="molecule type" value="Genomic_DNA"/>
</dbReference>
<evidence type="ECO:0000313" key="1">
    <source>
        <dbReference type="EMBL" id="RUP49921.1"/>
    </source>
</evidence>
<name>A0A433DGE1_9FUNG</name>
<keyword evidence="2" id="KW-1185">Reference proteome</keyword>